<dbReference type="GeneID" id="101724759"/>
<dbReference type="RefSeq" id="XP_004864955.2">
    <property type="nucleotide sequence ID" value="XM_004864898.2"/>
</dbReference>
<feature type="region of interest" description="Disordered" evidence="1">
    <location>
        <begin position="177"/>
        <end position="238"/>
    </location>
</feature>
<accession>A0AAX6Q4S7</accession>
<evidence type="ECO:0000256" key="1">
    <source>
        <dbReference type="SAM" id="MobiDB-lite"/>
    </source>
</evidence>
<feature type="compositionally biased region" description="Basic and acidic residues" evidence="1">
    <location>
        <begin position="178"/>
        <end position="200"/>
    </location>
</feature>
<gene>
    <name evidence="4" type="primary">LOC101724759</name>
</gene>
<dbReference type="KEGG" id="hgl:101724759"/>
<organism evidence="3 4">
    <name type="scientific">Heterocephalus glaber</name>
    <name type="common">Naked mole rat</name>
    <dbReference type="NCBI Taxonomy" id="10181"/>
    <lineage>
        <taxon>Eukaryota</taxon>
        <taxon>Metazoa</taxon>
        <taxon>Chordata</taxon>
        <taxon>Craniata</taxon>
        <taxon>Vertebrata</taxon>
        <taxon>Euteleostomi</taxon>
        <taxon>Mammalia</taxon>
        <taxon>Eutheria</taxon>
        <taxon>Euarchontoglires</taxon>
        <taxon>Glires</taxon>
        <taxon>Rodentia</taxon>
        <taxon>Hystricomorpha</taxon>
        <taxon>Bathyergidae</taxon>
        <taxon>Heterocephalus</taxon>
    </lineage>
</organism>
<feature type="transmembrane region" description="Helical" evidence="2">
    <location>
        <begin position="86"/>
        <end position="105"/>
    </location>
</feature>
<keyword evidence="2" id="KW-0472">Membrane</keyword>
<feature type="transmembrane region" description="Helical" evidence="2">
    <location>
        <begin position="58"/>
        <end position="79"/>
    </location>
</feature>
<evidence type="ECO:0000313" key="3">
    <source>
        <dbReference type="Proteomes" id="UP000694906"/>
    </source>
</evidence>
<dbReference type="PANTHER" id="PTHR28613:SF6">
    <property type="entry name" value="RIKEN CDNA A930007A09 GENE"/>
    <property type="match status" value="1"/>
</dbReference>
<protein>
    <submittedName>
        <fullName evidence="4">Uncharacterized protein LOC101724759</fullName>
    </submittedName>
</protein>
<sequence>MGTQRPPPPPAPAGLWRCAWPGLLRRWWWWRQWEAMEPSRTSVDSTGKRSSLGRCKHFFWLGVVFDTVGVAVLFTGVFADLLFYDMLLYLGSIIIFLSLLWWISWYTGNIELLPEESSKNGSHMPPGPTAETLHQSVSHRFSWTIGSISNTFRIQRRHLRRSLKRRAILTMTVAGLEDESKGKDGRESVKDSSDSQEICKENLGPKPEDGNNPEAVGSQGPEAGGGLTLPMGPVFPPSHLDQPLSSAIVASESPSVALLVSAQPPLTTRSQPAVSVASKIQPPVNLSLSLPAAPVAFQSHPVMPVSPPRPFQVHEASESQPWNLPWIFQTQPPTVRASGSQAMATHVPVMPFQTVDPRVSQAVQDFQPFLPTQQTYHSSPSVQEISPNQSASILEVPREPVAQDLEVLPLPSQKLYQKFPEGAASAPETQQSSPSESTPESGAVKKSHPLL</sequence>
<dbReference type="AlphaFoldDB" id="A0AAX6Q4S7"/>
<name>A0AAX6Q4S7_HETGA</name>
<dbReference type="PANTHER" id="PTHR28613">
    <property type="entry name" value="SI:CH211-232M10.4-RELATED"/>
    <property type="match status" value="1"/>
</dbReference>
<keyword evidence="2" id="KW-1133">Transmembrane helix</keyword>
<evidence type="ECO:0000256" key="2">
    <source>
        <dbReference type="SAM" id="Phobius"/>
    </source>
</evidence>
<reference evidence="4" key="1">
    <citation type="submission" date="2025-08" db="UniProtKB">
        <authorList>
            <consortium name="RefSeq"/>
        </authorList>
    </citation>
    <scope>IDENTIFICATION</scope>
</reference>
<dbReference type="Proteomes" id="UP000694906">
    <property type="component" value="Unplaced"/>
</dbReference>
<dbReference type="Pfam" id="PF15125">
    <property type="entry name" value="TMEM238"/>
    <property type="match status" value="1"/>
</dbReference>
<feature type="region of interest" description="Disordered" evidence="1">
    <location>
        <begin position="418"/>
        <end position="451"/>
    </location>
</feature>
<proteinExistence type="predicted"/>
<dbReference type="InterPro" id="IPR029365">
    <property type="entry name" value="TMEM238"/>
</dbReference>
<evidence type="ECO:0000313" key="4">
    <source>
        <dbReference type="RefSeq" id="XP_004864955.2"/>
    </source>
</evidence>
<keyword evidence="3" id="KW-1185">Reference proteome</keyword>
<keyword evidence="2" id="KW-0812">Transmembrane</keyword>
<feature type="compositionally biased region" description="Low complexity" evidence="1">
    <location>
        <begin position="423"/>
        <end position="441"/>
    </location>
</feature>